<name>F3QXS7_9BACT</name>
<protein>
    <recommendedName>
        <fullName evidence="3">Sulfotransferase domain protein</fullName>
    </recommendedName>
</protein>
<organism evidence="1 2">
    <name type="scientific">Paraprevotella xylaniphila YIT 11841</name>
    <dbReference type="NCBI Taxonomy" id="762982"/>
    <lineage>
        <taxon>Bacteria</taxon>
        <taxon>Pseudomonadati</taxon>
        <taxon>Bacteroidota</taxon>
        <taxon>Bacteroidia</taxon>
        <taxon>Bacteroidales</taxon>
        <taxon>Prevotellaceae</taxon>
        <taxon>Paraprevotella</taxon>
    </lineage>
</organism>
<comment type="caution">
    <text evidence="1">The sequence shown here is derived from an EMBL/GenBank/DDBJ whole genome shotgun (WGS) entry which is preliminary data.</text>
</comment>
<dbReference type="RefSeq" id="WP_008629494.1">
    <property type="nucleotide sequence ID" value="NZ_GL883885.1"/>
</dbReference>
<dbReference type="OrthoDB" id="9777890at2"/>
<dbReference type="STRING" id="762982.HMPREF9442_03016"/>
<gene>
    <name evidence="1" type="ORF">HMPREF9442_03016</name>
</gene>
<evidence type="ECO:0000313" key="1">
    <source>
        <dbReference type="EMBL" id="EGG50961.1"/>
    </source>
</evidence>
<dbReference type="Pfam" id="PF13469">
    <property type="entry name" value="Sulfotransfer_3"/>
    <property type="match status" value="1"/>
</dbReference>
<proteinExistence type="predicted"/>
<sequence length="371" mass="44313">MGLLEFSKLPVNTLVGADWKTFKEMTRGQEIAPDKRTKYYLTKSVCRLLSLLAPIQDRRFEEKLGAYEFDHDPVFILGHWRSGTTFVHNIFAQDDNFCYTTTYQTVFPHLMMFGQPFFKKTMGWLMPDKRPTDNMELAPDLPQEEEFALSNMMPYSFYDFWFFPQKWQEYCDKYLTFENITKEELQVFKETFVKLMKISRYCTTGGDVYLSKNPPHTGRVKALVEMFPNAKFIYLMRNPYTVFESTRSFFSNTIKPLELQHISDEEMEKNILLTYTKLYRAYEEQKKYVPEGNLFEVKFEDFEADAFGTTKLAYEKLGIREFHCAEAAIRRYTDRKKGYKKNKYEYKPRTIQLVNENWGYALKDWDYEIHP</sequence>
<reference evidence="1 2" key="1">
    <citation type="submission" date="2011-02" db="EMBL/GenBank/DDBJ databases">
        <authorList>
            <person name="Weinstock G."/>
            <person name="Sodergren E."/>
            <person name="Clifton S."/>
            <person name="Fulton L."/>
            <person name="Fulton B."/>
            <person name="Courtney L."/>
            <person name="Fronick C."/>
            <person name="Harrison M."/>
            <person name="Strong C."/>
            <person name="Farmer C."/>
            <person name="Delahaunty K."/>
            <person name="Markovic C."/>
            <person name="Hall O."/>
            <person name="Minx P."/>
            <person name="Tomlinson C."/>
            <person name="Mitreva M."/>
            <person name="Hou S."/>
            <person name="Chen J."/>
            <person name="Wollam A."/>
            <person name="Pepin K.H."/>
            <person name="Johnson M."/>
            <person name="Bhonagiri V."/>
            <person name="Zhang X."/>
            <person name="Suruliraj S."/>
            <person name="Warren W."/>
            <person name="Chinwalla A."/>
            <person name="Mardis E.R."/>
            <person name="Wilson R.K."/>
        </authorList>
    </citation>
    <scope>NUCLEOTIDE SEQUENCE [LARGE SCALE GENOMIC DNA]</scope>
    <source>
        <strain evidence="1 2">YIT 11841</strain>
    </source>
</reference>
<dbReference type="InterPro" id="IPR027417">
    <property type="entry name" value="P-loop_NTPase"/>
</dbReference>
<dbReference type="SUPFAM" id="SSF52540">
    <property type="entry name" value="P-loop containing nucleoside triphosphate hydrolases"/>
    <property type="match status" value="1"/>
</dbReference>
<accession>F3QXS7</accession>
<dbReference type="Gene3D" id="3.40.50.300">
    <property type="entry name" value="P-loop containing nucleotide triphosphate hydrolases"/>
    <property type="match status" value="1"/>
</dbReference>
<dbReference type="PANTHER" id="PTHR36451">
    <property type="entry name" value="PAPS-DEPENDENT SULFOTRANSFERASE STF3"/>
    <property type="match status" value="1"/>
</dbReference>
<dbReference type="Proteomes" id="UP000005546">
    <property type="component" value="Unassembled WGS sequence"/>
</dbReference>
<dbReference type="eggNOG" id="ENOG502Z8E8">
    <property type="taxonomic scope" value="Bacteria"/>
</dbReference>
<evidence type="ECO:0008006" key="3">
    <source>
        <dbReference type="Google" id="ProtNLM"/>
    </source>
</evidence>
<dbReference type="PANTHER" id="PTHR36451:SF1">
    <property type="entry name" value="OMEGA-HYDROXY-BETA-DIHYDROMENAQUINONE-9 SULFOTRANSFERASE STF3"/>
    <property type="match status" value="1"/>
</dbReference>
<dbReference type="HOGENOM" id="CLU_051167_0_0_10"/>
<dbReference type="AlphaFoldDB" id="F3QXS7"/>
<dbReference type="EMBL" id="AFBR01000090">
    <property type="protein sequence ID" value="EGG50961.1"/>
    <property type="molecule type" value="Genomic_DNA"/>
</dbReference>
<evidence type="ECO:0000313" key="2">
    <source>
        <dbReference type="Proteomes" id="UP000005546"/>
    </source>
</evidence>
<keyword evidence="2" id="KW-1185">Reference proteome</keyword>
<dbReference type="InterPro" id="IPR052736">
    <property type="entry name" value="Stf3_sulfotransferase"/>
</dbReference>